<evidence type="ECO:0000313" key="3">
    <source>
        <dbReference type="Proteomes" id="UP000215127"/>
    </source>
</evidence>
<accession>A0A1X7RSA4</accession>
<sequence length="73" mass="8476">MDMRLDVRKKYGLRGNHCTDRLAAFWCEQCTLAQLDEEVRKRNDAEQGKPTATSKQPAVQQQEMVYLPPQSQH</sequence>
<proteinExistence type="predicted"/>
<evidence type="ECO:0000313" key="2">
    <source>
        <dbReference type="EMBL" id="SMQ50081.1"/>
    </source>
</evidence>
<organism evidence="2 3">
    <name type="scientific">Zymoseptoria tritici (strain ST99CH_3D7)</name>
    <dbReference type="NCBI Taxonomy" id="1276538"/>
    <lineage>
        <taxon>Eukaryota</taxon>
        <taxon>Fungi</taxon>
        <taxon>Dikarya</taxon>
        <taxon>Ascomycota</taxon>
        <taxon>Pezizomycotina</taxon>
        <taxon>Dothideomycetes</taxon>
        <taxon>Dothideomycetidae</taxon>
        <taxon>Mycosphaerellales</taxon>
        <taxon>Mycosphaerellaceae</taxon>
        <taxon>Zymoseptoria</taxon>
    </lineage>
</organism>
<feature type="region of interest" description="Disordered" evidence="1">
    <location>
        <begin position="41"/>
        <end position="73"/>
    </location>
</feature>
<evidence type="ECO:0000256" key="1">
    <source>
        <dbReference type="SAM" id="MobiDB-lite"/>
    </source>
</evidence>
<keyword evidence="3" id="KW-1185">Reference proteome</keyword>
<feature type="compositionally biased region" description="Polar residues" evidence="1">
    <location>
        <begin position="50"/>
        <end position="73"/>
    </location>
</feature>
<dbReference type="STRING" id="1276538.A0A1X7RSA4"/>
<dbReference type="EMBL" id="LT853695">
    <property type="protein sequence ID" value="SMQ50081.1"/>
    <property type="molecule type" value="Genomic_DNA"/>
</dbReference>
<dbReference type="Proteomes" id="UP000215127">
    <property type="component" value="Chromosome 4"/>
</dbReference>
<protein>
    <submittedName>
        <fullName evidence="2">Uncharacterized protein</fullName>
    </submittedName>
</protein>
<dbReference type="Pfam" id="PF04749">
    <property type="entry name" value="PLAC8"/>
    <property type="match status" value="1"/>
</dbReference>
<reference evidence="2 3" key="1">
    <citation type="submission" date="2016-06" db="EMBL/GenBank/DDBJ databases">
        <authorList>
            <person name="Kjaerup R.B."/>
            <person name="Dalgaard T.S."/>
            <person name="Juul-Madsen H.R."/>
        </authorList>
    </citation>
    <scope>NUCLEOTIDE SEQUENCE [LARGE SCALE GENOMIC DNA]</scope>
</reference>
<dbReference type="InterPro" id="IPR006461">
    <property type="entry name" value="PLAC_motif_containing"/>
</dbReference>
<dbReference type="AlphaFoldDB" id="A0A1X7RSA4"/>
<gene>
    <name evidence="2" type="ORF">ZT3D7_G5233</name>
</gene>
<name>A0A1X7RSA4_ZYMT9</name>